<keyword evidence="4" id="KW-1185">Reference proteome</keyword>
<dbReference type="Proteomes" id="UP000215914">
    <property type="component" value="Unassembled WGS sequence"/>
</dbReference>
<dbReference type="AlphaFoldDB" id="A0A9K3H3U5"/>
<dbReference type="EMBL" id="MNCJ02000330">
    <property type="protein sequence ID" value="KAF5765118.1"/>
    <property type="molecule type" value="Genomic_DNA"/>
</dbReference>
<dbReference type="PANTHER" id="PTHR47942:SF48">
    <property type="entry name" value="OS05G0355200 PROTEIN"/>
    <property type="match status" value="1"/>
</dbReference>
<dbReference type="GO" id="GO:0003729">
    <property type="term" value="F:mRNA binding"/>
    <property type="evidence" value="ECO:0000318"/>
    <property type="project" value="GO_Central"/>
</dbReference>
<dbReference type="SUPFAM" id="SSF81901">
    <property type="entry name" value="HCP-like"/>
    <property type="match status" value="1"/>
</dbReference>
<dbReference type="Gramene" id="mRNA:HanXRQr2_Chr15g0699951">
    <property type="protein sequence ID" value="CDS:HanXRQr2_Chr15g0699951.1"/>
    <property type="gene ID" value="HanXRQr2_Chr15g0699951"/>
</dbReference>
<accession>A0A9K3H3U5</accession>
<feature type="repeat" description="PPR" evidence="2">
    <location>
        <begin position="314"/>
        <end position="348"/>
    </location>
</feature>
<feature type="repeat" description="PPR" evidence="2">
    <location>
        <begin position="487"/>
        <end position="521"/>
    </location>
</feature>
<evidence type="ECO:0000256" key="1">
    <source>
        <dbReference type="ARBA" id="ARBA00022737"/>
    </source>
</evidence>
<sequence length="723" mass="81650">MPLSRLFYPRNYYSLHRTYSQVPFTLSYSHWICSVQEQMVVGSTSNPRGNSVISHLRLIVFANPRACYLNLKLKYVDVLRKLSQQIRGVCGVVGSDVESKGEDVLSSSSMMFMNPRANRVDTVSLLALNSKLKSVGVLKKMNRQIRGFCGVANSDGDDEFVGVKCSADEKELDRDIRVNSHASSIMLANPRANHVHSVLLLASNPKLKTVGVLKQVNSQIRGFCGVANSDEDDEGDDEFVGVKSSADAKEVERVCNVIEELFALDRNMEAVLDDCGVSLTHDLVVDVLERFKHARRPAFRFFSWAGQQSGFTHDSSTYNMMMSILGKTKQFETMISLLDEMGEKRLLTLETFQICIKAFAAAQQRRKAVGIFELMKKHNFKVGVDSINCLLDNLGRAKLGKEAQILFEKLKGRFTPNIQTYTVLLNGWCKVGNLLEAGKVWNEMIDKGLSPDIVAFNTMLEGLLKVHKRSDAVKLFELMKAKGPSPNERSYTIMIRDLCKQKRMKDAVEYYENMLSFGCKPDAAVYTCLITGFGNQKQMDKVYGLLKEMKENGCPPDGRMYNALIKLMTNRQMPDDAVRIYKKMIQNGIEPTIHTYNMMLKSFFRSENYDMGLAVWEEMSQKGVCPDDNSYTVFIGGLVRQGRSMEACKYLEEMIEKGMKPPQLDYNKFAADFTRAGKPNILEELARKMSLEGKLEVSDIFAGYAESLKKTGKHFTFVRNRVV</sequence>
<evidence type="ECO:0000256" key="2">
    <source>
        <dbReference type="PROSITE-ProRule" id="PRU00708"/>
    </source>
</evidence>
<dbReference type="Pfam" id="PF13041">
    <property type="entry name" value="PPR_2"/>
    <property type="match status" value="3"/>
</dbReference>
<name>A0A9K3H3U5_HELAN</name>
<dbReference type="GO" id="GO:0006397">
    <property type="term" value="P:mRNA processing"/>
    <property type="evidence" value="ECO:0000318"/>
    <property type="project" value="GO_Central"/>
</dbReference>
<gene>
    <name evidence="3" type="ORF">HanXRQr2_Chr15g0699951</name>
</gene>
<proteinExistence type="predicted"/>
<feature type="repeat" description="PPR" evidence="2">
    <location>
        <begin position="522"/>
        <end position="556"/>
    </location>
</feature>
<reference evidence="3" key="1">
    <citation type="journal article" date="2017" name="Nature">
        <title>The sunflower genome provides insights into oil metabolism, flowering and Asterid evolution.</title>
        <authorList>
            <person name="Badouin H."/>
            <person name="Gouzy J."/>
            <person name="Grassa C.J."/>
            <person name="Murat F."/>
            <person name="Staton S.E."/>
            <person name="Cottret L."/>
            <person name="Lelandais-Briere C."/>
            <person name="Owens G.L."/>
            <person name="Carrere S."/>
            <person name="Mayjonade B."/>
            <person name="Legrand L."/>
            <person name="Gill N."/>
            <person name="Kane N.C."/>
            <person name="Bowers J.E."/>
            <person name="Hubner S."/>
            <person name="Bellec A."/>
            <person name="Berard A."/>
            <person name="Berges H."/>
            <person name="Blanchet N."/>
            <person name="Boniface M.C."/>
            <person name="Brunel D."/>
            <person name="Catrice O."/>
            <person name="Chaidir N."/>
            <person name="Claudel C."/>
            <person name="Donnadieu C."/>
            <person name="Faraut T."/>
            <person name="Fievet G."/>
            <person name="Helmstetter N."/>
            <person name="King M."/>
            <person name="Knapp S.J."/>
            <person name="Lai Z."/>
            <person name="Le Paslier M.C."/>
            <person name="Lippi Y."/>
            <person name="Lorenzon L."/>
            <person name="Mandel J.R."/>
            <person name="Marage G."/>
            <person name="Marchand G."/>
            <person name="Marquand E."/>
            <person name="Bret-Mestries E."/>
            <person name="Morien E."/>
            <person name="Nambeesan S."/>
            <person name="Nguyen T."/>
            <person name="Pegot-Espagnet P."/>
            <person name="Pouilly N."/>
            <person name="Raftis F."/>
            <person name="Sallet E."/>
            <person name="Schiex T."/>
            <person name="Thomas J."/>
            <person name="Vandecasteele C."/>
            <person name="Vares D."/>
            <person name="Vear F."/>
            <person name="Vautrin S."/>
            <person name="Crespi M."/>
            <person name="Mangin B."/>
            <person name="Burke J.M."/>
            <person name="Salse J."/>
            <person name="Munos S."/>
            <person name="Vincourt P."/>
            <person name="Rieseberg L.H."/>
            <person name="Langlade N.B."/>
        </authorList>
    </citation>
    <scope>NUCLEOTIDE SEQUENCE</scope>
    <source>
        <tissue evidence="3">Leaves</tissue>
    </source>
</reference>
<dbReference type="InterPro" id="IPR051222">
    <property type="entry name" value="PPR/CCM1_RNA-binding"/>
</dbReference>
<dbReference type="Pfam" id="PF12854">
    <property type="entry name" value="PPR_1"/>
    <property type="match status" value="1"/>
</dbReference>
<feature type="repeat" description="PPR" evidence="2">
    <location>
        <begin position="452"/>
        <end position="486"/>
    </location>
</feature>
<dbReference type="PROSITE" id="PS51375">
    <property type="entry name" value="PPR"/>
    <property type="match status" value="8"/>
</dbReference>
<feature type="repeat" description="PPR" evidence="2">
    <location>
        <begin position="592"/>
        <end position="626"/>
    </location>
</feature>
<dbReference type="Gene3D" id="1.25.40.10">
    <property type="entry name" value="Tetratricopeptide repeat domain"/>
    <property type="match status" value="4"/>
</dbReference>
<dbReference type="PANTHER" id="PTHR47942">
    <property type="entry name" value="TETRATRICOPEPTIDE REPEAT (TPR)-LIKE SUPERFAMILY PROTEIN-RELATED"/>
    <property type="match status" value="1"/>
</dbReference>
<feature type="repeat" description="PPR" evidence="2">
    <location>
        <begin position="557"/>
        <end position="591"/>
    </location>
</feature>
<dbReference type="InterPro" id="IPR011990">
    <property type="entry name" value="TPR-like_helical_dom_sf"/>
</dbReference>
<feature type="repeat" description="PPR" evidence="2">
    <location>
        <begin position="627"/>
        <end position="661"/>
    </location>
</feature>
<evidence type="ECO:0000313" key="4">
    <source>
        <dbReference type="Proteomes" id="UP000215914"/>
    </source>
</evidence>
<evidence type="ECO:0000313" key="3">
    <source>
        <dbReference type="EMBL" id="KAF5765118.1"/>
    </source>
</evidence>
<protein>
    <submittedName>
        <fullName evidence="3">Tetratricopeptide-like helical domain superfamily, pentacotripeptide-repeat region of PRORP</fullName>
    </submittedName>
</protein>
<organism evidence="3 4">
    <name type="scientific">Helianthus annuus</name>
    <name type="common">Common sunflower</name>
    <dbReference type="NCBI Taxonomy" id="4232"/>
    <lineage>
        <taxon>Eukaryota</taxon>
        <taxon>Viridiplantae</taxon>
        <taxon>Streptophyta</taxon>
        <taxon>Embryophyta</taxon>
        <taxon>Tracheophyta</taxon>
        <taxon>Spermatophyta</taxon>
        <taxon>Magnoliopsida</taxon>
        <taxon>eudicotyledons</taxon>
        <taxon>Gunneridae</taxon>
        <taxon>Pentapetalae</taxon>
        <taxon>asterids</taxon>
        <taxon>campanulids</taxon>
        <taxon>Asterales</taxon>
        <taxon>Asteraceae</taxon>
        <taxon>Asteroideae</taxon>
        <taxon>Heliantheae alliance</taxon>
        <taxon>Heliantheae</taxon>
        <taxon>Helianthus</taxon>
    </lineage>
</organism>
<dbReference type="Pfam" id="PF01535">
    <property type="entry name" value="PPR"/>
    <property type="match status" value="2"/>
</dbReference>
<comment type="caution">
    <text evidence="3">The sequence shown here is derived from an EMBL/GenBank/DDBJ whole genome shotgun (WGS) entry which is preliminary data.</text>
</comment>
<keyword evidence="1" id="KW-0677">Repeat</keyword>
<feature type="repeat" description="PPR" evidence="2">
    <location>
        <begin position="417"/>
        <end position="451"/>
    </location>
</feature>
<dbReference type="InterPro" id="IPR002885">
    <property type="entry name" value="PPR_rpt"/>
</dbReference>
<dbReference type="GO" id="GO:0005737">
    <property type="term" value="C:cytoplasm"/>
    <property type="evidence" value="ECO:0000318"/>
    <property type="project" value="GO_Central"/>
</dbReference>
<reference evidence="3" key="2">
    <citation type="submission" date="2020-06" db="EMBL/GenBank/DDBJ databases">
        <title>Helianthus annuus Genome sequencing and assembly Release 2.</title>
        <authorList>
            <person name="Gouzy J."/>
            <person name="Langlade N."/>
            <person name="Munos S."/>
        </authorList>
    </citation>
    <scope>NUCLEOTIDE SEQUENCE</scope>
    <source>
        <tissue evidence="3">Leaves</tissue>
    </source>
</reference>
<dbReference type="NCBIfam" id="TIGR00756">
    <property type="entry name" value="PPR"/>
    <property type="match status" value="8"/>
</dbReference>